<dbReference type="AlphaFoldDB" id="A0AAD1ZPF2"/>
<evidence type="ECO:0000256" key="3">
    <source>
        <dbReference type="SAM" id="MobiDB-lite"/>
    </source>
</evidence>
<evidence type="ECO:0000313" key="5">
    <source>
        <dbReference type="EMBL" id="CAI9773013.1"/>
    </source>
</evidence>
<evidence type="ECO:0000259" key="4">
    <source>
        <dbReference type="SMART" id="SM00382"/>
    </source>
</evidence>
<keyword evidence="1" id="KW-0547">Nucleotide-binding</keyword>
<name>A0AAD1ZPF2_9LAMI</name>
<dbReference type="InterPro" id="IPR034081">
    <property type="entry name" value="R3H_AAA"/>
</dbReference>
<dbReference type="EMBL" id="OU503047">
    <property type="protein sequence ID" value="CAI9773013.1"/>
    <property type="molecule type" value="Genomic_DNA"/>
</dbReference>
<dbReference type="InterPro" id="IPR045735">
    <property type="entry name" value="Spore_III_AA_AAA+_ATPase"/>
</dbReference>
<dbReference type="InterPro" id="IPR003593">
    <property type="entry name" value="AAA+_ATPase"/>
</dbReference>
<gene>
    <name evidence="5" type="ORF">FPE_LOCUS20443</name>
</gene>
<evidence type="ECO:0000256" key="1">
    <source>
        <dbReference type="ARBA" id="ARBA00022741"/>
    </source>
</evidence>
<keyword evidence="6" id="KW-1185">Reference proteome</keyword>
<sequence length="692" mass="76586">MRALNSHFVLIDLHSSWCSAKQIPISTFGYLRDCKLTAPTFSAAFRRTRGRRGEISSSGAPVPEVRSPEIRRPRNWSNSRNGLSSVSSNVASTSSSSSKENEVVTDLELFLEIMPLRMRQELLRHKDIEELIEVVMDLGRKPLARFPYGDWVISKQPVKLEDLHDAVSKVGEFSDDNRSGIDHSLHRISAIRNRKMQIIGLTCRMGRAVSGSAEIIRDLVEGGGSILVIGPPGVGKTTLIREIARMLADDQKKRVVIVDTSNEIGGDGDVPHSGIGRSRRMQVPNVHMQHNVMIEAVENHMPQTIIIDEIGTEPEAMAASTIAQRGVQLVATAHGITIENIMKNPSLQILVGGIESVTLGDEEARKRKVQKTILERKGPPTFTCAVEMISRTECRVHHRLDSTVDAILAGKSPLFEVRQLDPEANSSLKSTQTTEKELVDDPKVTNNENRETIIESGTEDEECCSKPKKVGTNGSLSTRSDPSYVYTYKIQEADLLQVAAVMGLEDEIDVTDDIGSANAILTSSSEMKQNPWIRSVAKFHHLPVFVIKSNTLANMVKAIRVILGMDSFGSLQKQSNKSFFNIEIEDDATKREPSLEEIDALEEVRLAIEYIVIPGGEAVELLPRRSEIVARQLELVESYQLAAENSGTESNPRLQILPKKLSKRTTTKHSKSSSNFLDNRGTGVFRLPVLPE</sequence>
<dbReference type="Proteomes" id="UP000834106">
    <property type="component" value="Chromosome 12"/>
</dbReference>
<feature type="region of interest" description="Disordered" evidence="3">
    <location>
        <begin position="52"/>
        <end position="97"/>
    </location>
</feature>
<dbReference type="Gene3D" id="3.40.50.300">
    <property type="entry name" value="P-loop containing nucleotide triphosphate hydrolases"/>
    <property type="match status" value="1"/>
</dbReference>
<organism evidence="5 6">
    <name type="scientific">Fraxinus pennsylvanica</name>
    <dbReference type="NCBI Taxonomy" id="56036"/>
    <lineage>
        <taxon>Eukaryota</taxon>
        <taxon>Viridiplantae</taxon>
        <taxon>Streptophyta</taxon>
        <taxon>Embryophyta</taxon>
        <taxon>Tracheophyta</taxon>
        <taxon>Spermatophyta</taxon>
        <taxon>Magnoliopsida</taxon>
        <taxon>eudicotyledons</taxon>
        <taxon>Gunneridae</taxon>
        <taxon>Pentapetalae</taxon>
        <taxon>asterids</taxon>
        <taxon>lamiids</taxon>
        <taxon>Lamiales</taxon>
        <taxon>Oleaceae</taxon>
        <taxon>Oleeae</taxon>
        <taxon>Fraxinus</taxon>
    </lineage>
</organism>
<feature type="domain" description="AAA+ ATPase" evidence="4">
    <location>
        <begin position="222"/>
        <end position="356"/>
    </location>
</feature>
<dbReference type="CDD" id="cd02645">
    <property type="entry name" value="R3H_AAA"/>
    <property type="match status" value="1"/>
</dbReference>
<proteinExistence type="predicted"/>
<dbReference type="CDD" id="cd00009">
    <property type="entry name" value="AAA"/>
    <property type="match status" value="1"/>
</dbReference>
<dbReference type="GO" id="GO:0005524">
    <property type="term" value="F:ATP binding"/>
    <property type="evidence" value="ECO:0007669"/>
    <property type="project" value="UniProtKB-KW"/>
</dbReference>
<dbReference type="Pfam" id="PF19568">
    <property type="entry name" value="Spore_III_AA"/>
    <property type="match status" value="1"/>
</dbReference>
<feature type="region of interest" description="Disordered" evidence="3">
    <location>
        <begin position="456"/>
        <end position="475"/>
    </location>
</feature>
<dbReference type="PANTHER" id="PTHR20953:SF14">
    <property type="entry name" value="PROTEIN SEEDLING PLASTID DEVELOPMENT 1"/>
    <property type="match status" value="1"/>
</dbReference>
<evidence type="ECO:0000313" key="6">
    <source>
        <dbReference type="Proteomes" id="UP000834106"/>
    </source>
</evidence>
<keyword evidence="2" id="KW-0067">ATP-binding</keyword>
<dbReference type="Pfam" id="PF25516">
    <property type="entry name" value="PTPase"/>
    <property type="match status" value="1"/>
</dbReference>
<dbReference type="FunFam" id="3.40.50.300:FF:001088">
    <property type="entry name" value="uncharacterized protein ycf45 isoform X2"/>
    <property type="match status" value="1"/>
</dbReference>
<protein>
    <recommendedName>
        <fullName evidence="4">AAA+ ATPase domain-containing protein</fullName>
    </recommendedName>
</protein>
<dbReference type="SMART" id="SM00382">
    <property type="entry name" value="AAA"/>
    <property type="match status" value="1"/>
</dbReference>
<evidence type="ECO:0000256" key="2">
    <source>
        <dbReference type="ARBA" id="ARBA00022840"/>
    </source>
</evidence>
<reference evidence="5" key="1">
    <citation type="submission" date="2023-05" db="EMBL/GenBank/DDBJ databases">
        <authorList>
            <person name="Huff M."/>
        </authorList>
    </citation>
    <scope>NUCLEOTIDE SEQUENCE</scope>
</reference>
<accession>A0AAD1ZPF2</accession>
<dbReference type="InterPro" id="IPR027417">
    <property type="entry name" value="P-loop_NTPase"/>
</dbReference>
<dbReference type="InterPro" id="IPR058670">
    <property type="entry name" value="PTPase_dom"/>
</dbReference>
<feature type="compositionally biased region" description="Low complexity" evidence="3">
    <location>
        <begin position="77"/>
        <end position="97"/>
    </location>
</feature>
<dbReference type="SUPFAM" id="SSF52540">
    <property type="entry name" value="P-loop containing nucleoside triphosphate hydrolases"/>
    <property type="match status" value="1"/>
</dbReference>
<dbReference type="PANTHER" id="PTHR20953">
    <property type="entry name" value="KINASE-RELATED"/>
    <property type="match status" value="1"/>
</dbReference>